<dbReference type="InterPro" id="IPR050583">
    <property type="entry name" value="Mycobacterial_A85_antigen"/>
</dbReference>
<feature type="chain" id="PRO_5007506753" description="Esterase" evidence="1">
    <location>
        <begin position="34"/>
        <end position="345"/>
    </location>
</feature>
<dbReference type="GO" id="GO:0016747">
    <property type="term" value="F:acyltransferase activity, transferring groups other than amino-acyl groups"/>
    <property type="evidence" value="ECO:0007669"/>
    <property type="project" value="TreeGrafter"/>
</dbReference>
<organism evidence="2 3">
    <name type="scientific">Gemmatimonas phototrophica</name>
    <dbReference type="NCBI Taxonomy" id="1379270"/>
    <lineage>
        <taxon>Bacteria</taxon>
        <taxon>Pseudomonadati</taxon>
        <taxon>Gemmatimonadota</taxon>
        <taxon>Gemmatimonadia</taxon>
        <taxon>Gemmatimonadales</taxon>
        <taxon>Gemmatimonadaceae</taxon>
        <taxon>Gemmatimonas</taxon>
    </lineage>
</organism>
<keyword evidence="1" id="KW-0732">Signal</keyword>
<dbReference type="PANTHER" id="PTHR48098">
    <property type="entry name" value="ENTEROCHELIN ESTERASE-RELATED"/>
    <property type="match status" value="1"/>
</dbReference>
<accession>A0A143BLB7</accession>
<keyword evidence="3" id="KW-1185">Reference proteome</keyword>
<evidence type="ECO:0000256" key="1">
    <source>
        <dbReference type="SAM" id="SignalP"/>
    </source>
</evidence>
<dbReference type="SUPFAM" id="SSF53474">
    <property type="entry name" value="alpha/beta-Hydrolases"/>
    <property type="match status" value="1"/>
</dbReference>
<dbReference type="AlphaFoldDB" id="A0A143BLB7"/>
<sequence>MGPHRDNHPLMRAHAAVTVVALVAALMAPSAAAAQQTAARQGTVRTDTLWAQSLGVRKALTVYLPPSYGTSTRRYPLLVYLHGRGGNERDWTNAGLLHRTMDSLVSAGQPEAIIAMPDGDDGWYTTWASLPDAGCATDTVRREPAATYCVPWPHYDDYIARDIVAHLDGHYRTVGTRESRGIAGLSMGGYGALTLALAYPDVFAAAVSHSGVLSPRLRIGAAVTDSLRYGREMNELAAGVRHLWPSLRAVFGSDTLAWRGRDPALLAERLKARVARGEAQWPALRFDIGVDDTWTPQNRDLAASLRALGVAHEYTEYPGAHTWTYWKAHAAESLVFLLTRTGGKE</sequence>
<feature type="signal peptide" evidence="1">
    <location>
        <begin position="1"/>
        <end position="33"/>
    </location>
</feature>
<dbReference type="Proteomes" id="UP000076404">
    <property type="component" value="Chromosome"/>
</dbReference>
<protein>
    <recommendedName>
        <fullName evidence="4">Esterase</fullName>
    </recommendedName>
</protein>
<evidence type="ECO:0000313" key="2">
    <source>
        <dbReference type="EMBL" id="AMW05839.1"/>
    </source>
</evidence>
<dbReference type="Pfam" id="PF00756">
    <property type="entry name" value="Esterase"/>
    <property type="match status" value="1"/>
</dbReference>
<proteinExistence type="predicted"/>
<reference evidence="2 3" key="1">
    <citation type="journal article" date="2014" name="Proc. Natl. Acad. Sci. U.S.A.">
        <title>Functional type 2 photosynthetic reaction centers found in the rare bacterial phylum Gemmatimonadetes.</title>
        <authorList>
            <person name="Zeng Y."/>
            <person name="Feng F."/>
            <person name="Medova H."/>
            <person name="Dean J."/>
            <person name="Koblizek M."/>
        </authorList>
    </citation>
    <scope>NUCLEOTIDE SEQUENCE [LARGE SCALE GENOMIC DNA]</scope>
    <source>
        <strain evidence="2 3">AP64</strain>
    </source>
</reference>
<dbReference type="KEGG" id="gph:GEMMAAP_15655"/>
<evidence type="ECO:0008006" key="4">
    <source>
        <dbReference type="Google" id="ProtNLM"/>
    </source>
</evidence>
<dbReference type="EMBL" id="CP011454">
    <property type="protein sequence ID" value="AMW05839.1"/>
    <property type="molecule type" value="Genomic_DNA"/>
</dbReference>
<dbReference type="PANTHER" id="PTHR48098:SF1">
    <property type="entry name" value="DIACYLGLYCEROL ACYLTRANSFERASE_MYCOLYLTRANSFERASE AG85A"/>
    <property type="match status" value="1"/>
</dbReference>
<dbReference type="InterPro" id="IPR029058">
    <property type="entry name" value="AB_hydrolase_fold"/>
</dbReference>
<dbReference type="STRING" id="1379270.GEMMAAP_15655"/>
<evidence type="ECO:0000313" key="3">
    <source>
        <dbReference type="Proteomes" id="UP000076404"/>
    </source>
</evidence>
<dbReference type="eggNOG" id="COG0627">
    <property type="taxonomic scope" value="Bacteria"/>
</dbReference>
<gene>
    <name evidence="2" type="ORF">GEMMAAP_15655</name>
</gene>
<dbReference type="Gene3D" id="3.40.50.1820">
    <property type="entry name" value="alpha/beta hydrolase"/>
    <property type="match status" value="1"/>
</dbReference>
<name>A0A143BLB7_9BACT</name>
<reference evidence="2 3" key="2">
    <citation type="journal article" date="2016" name="Environ. Microbiol. Rep.">
        <title>Metagenomic evidence for the presence of phototrophic Gemmatimonadetes bacteria in diverse environments.</title>
        <authorList>
            <person name="Zeng Y."/>
            <person name="Baumbach J."/>
            <person name="Barbosa E.G."/>
            <person name="Azevedo V."/>
            <person name="Zhang C."/>
            <person name="Koblizek M."/>
        </authorList>
    </citation>
    <scope>NUCLEOTIDE SEQUENCE [LARGE SCALE GENOMIC DNA]</scope>
    <source>
        <strain evidence="2 3">AP64</strain>
    </source>
</reference>
<dbReference type="InterPro" id="IPR000801">
    <property type="entry name" value="Esterase-like"/>
</dbReference>